<keyword evidence="5" id="KW-0408">Iron</keyword>
<evidence type="ECO:0000256" key="2">
    <source>
        <dbReference type="ARBA" id="ARBA00022617"/>
    </source>
</evidence>
<keyword evidence="1" id="KW-0004">4Fe-4S</keyword>
<evidence type="ECO:0000256" key="5">
    <source>
        <dbReference type="ARBA" id="ARBA00023004"/>
    </source>
</evidence>
<dbReference type="PANTHER" id="PTHR32439:SF9">
    <property type="entry name" value="BLR3264 PROTEIN"/>
    <property type="match status" value="1"/>
</dbReference>
<keyword evidence="6" id="KW-0411">Iron-sulfur</keyword>
<gene>
    <name evidence="8" type="ORF">A4R43_41500</name>
</gene>
<dbReference type="SUPFAM" id="SSF55124">
    <property type="entry name" value="Nitrite/Sulfite reductase N-terminal domain-like"/>
    <property type="match status" value="2"/>
</dbReference>
<keyword evidence="3" id="KW-0479">Metal-binding</keyword>
<keyword evidence="2" id="KW-0349">Heme</keyword>
<dbReference type="InterPro" id="IPR036136">
    <property type="entry name" value="Nit/Sulf_reduc_fer-like_dom_sf"/>
</dbReference>
<proteinExistence type="predicted"/>
<dbReference type="GO" id="GO:0016491">
    <property type="term" value="F:oxidoreductase activity"/>
    <property type="evidence" value="ECO:0007669"/>
    <property type="project" value="UniProtKB-KW"/>
</dbReference>
<dbReference type="InterPro" id="IPR045854">
    <property type="entry name" value="NO2/SO3_Rdtase_4Fe4S_sf"/>
</dbReference>
<dbReference type="GO" id="GO:0051539">
    <property type="term" value="F:4 iron, 4 sulfur cluster binding"/>
    <property type="evidence" value="ECO:0007669"/>
    <property type="project" value="UniProtKB-KW"/>
</dbReference>
<dbReference type="PANTHER" id="PTHR32439">
    <property type="entry name" value="FERREDOXIN--NITRITE REDUCTASE, CHLOROPLASTIC"/>
    <property type="match status" value="1"/>
</dbReference>
<dbReference type="InterPro" id="IPR005117">
    <property type="entry name" value="NiRdtase/SiRdtase_haem-b_fer"/>
</dbReference>
<dbReference type="GO" id="GO:0046872">
    <property type="term" value="F:metal ion binding"/>
    <property type="evidence" value="ECO:0007669"/>
    <property type="project" value="UniProtKB-KW"/>
</dbReference>
<name>A0A344LJ98_9PSEU</name>
<evidence type="ECO:0000259" key="7">
    <source>
        <dbReference type="Pfam" id="PF03460"/>
    </source>
</evidence>
<keyword evidence="9" id="KW-1185">Reference proteome</keyword>
<dbReference type="KEGG" id="aab:A4R43_41500"/>
<dbReference type="Proteomes" id="UP000250434">
    <property type="component" value="Chromosome"/>
</dbReference>
<accession>A0A344LJ98</accession>
<evidence type="ECO:0000256" key="4">
    <source>
        <dbReference type="ARBA" id="ARBA00023002"/>
    </source>
</evidence>
<keyword evidence="4" id="KW-0560">Oxidoreductase</keyword>
<dbReference type="OrthoDB" id="105450at2"/>
<evidence type="ECO:0000256" key="1">
    <source>
        <dbReference type="ARBA" id="ARBA00022485"/>
    </source>
</evidence>
<evidence type="ECO:0000256" key="6">
    <source>
        <dbReference type="ARBA" id="ARBA00023014"/>
    </source>
</evidence>
<reference evidence="8 9" key="1">
    <citation type="submission" date="2016-04" db="EMBL/GenBank/DDBJ databases">
        <title>Complete genome sequence and analysis of deep-sea sediment isolate, Amycolatopsis sp. WP1.</title>
        <authorList>
            <person name="Wang H."/>
            <person name="Chen S."/>
            <person name="Wu Q."/>
        </authorList>
    </citation>
    <scope>NUCLEOTIDE SEQUENCE [LARGE SCALE GENOMIC DNA]</scope>
    <source>
        <strain evidence="8 9">WP1</strain>
    </source>
</reference>
<sequence>MSRADDSTCTTSLKVTIVEIRQRADACPGVFATHDAADGALARVRLPGGRVTAAQLRELAACAADLGDGELHLTSRGNLQLRGLERDDPRLARRLAAAGLLPRPSHERVRNYLASPVPEVDDLVAALDEAVCAVPELAALPGRFLFAIDSGRGDVAGERADVTWCDGAFLIDGEDTGVRVPRDRAVDALVTAARAFVASRGDAWRLRESAAARAQVLAAVRPLGTVEAPGEVPRSGPPPVGGRVVAPWFGCLSGTQARALAALAPSVVVTPWRSIVLPAAHPSLADAGFFVDPSTPGVALSACIGSPGCAKSHADVRAEASRVAAALPVSLRAHFSGCDRRCGRPRGDHVDVVAADDGGCFVDGQRFSSVDEWREGRV</sequence>
<dbReference type="SUPFAM" id="SSF56014">
    <property type="entry name" value="Nitrite and sulphite reductase 4Fe-4S domain-like"/>
    <property type="match status" value="1"/>
</dbReference>
<protein>
    <recommendedName>
        <fullName evidence="7">Nitrite/Sulfite reductase ferredoxin-like domain-containing protein</fullName>
    </recommendedName>
</protein>
<dbReference type="AlphaFoldDB" id="A0A344LJ98"/>
<dbReference type="EMBL" id="CP015163">
    <property type="protein sequence ID" value="AXB48122.1"/>
    <property type="molecule type" value="Genomic_DNA"/>
</dbReference>
<evidence type="ECO:0000256" key="3">
    <source>
        <dbReference type="ARBA" id="ARBA00022723"/>
    </source>
</evidence>
<evidence type="ECO:0000313" key="9">
    <source>
        <dbReference type="Proteomes" id="UP000250434"/>
    </source>
</evidence>
<feature type="domain" description="Nitrite/Sulfite reductase ferredoxin-like" evidence="7">
    <location>
        <begin position="41"/>
        <end position="88"/>
    </location>
</feature>
<dbReference type="InterPro" id="IPR051329">
    <property type="entry name" value="NIR_SIR_4Fe-4S"/>
</dbReference>
<evidence type="ECO:0000313" key="8">
    <source>
        <dbReference type="EMBL" id="AXB48122.1"/>
    </source>
</evidence>
<dbReference type="Gene3D" id="3.30.413.10">
    <property type="entry name" value="Sulfite Reductase Hemoprotein, domain 1"/>
    <property type="match status" value="2"/>
</dbReference>
<dbReference type="Gene3D" id="3.90.480.10">
    <property type="entry name" value="Sulfite Reductase Hemoprotein,Domain 2"/>
    <property type="match status" value="1"/>
</dbReference>
<dbReference type="Pfam" id="PF03460">
    <property type="entry name" value="NIR_SIR_ferr"/>
    <property type="match status" value="1"/>
</dbReference>
<organism evidence="8 9">
    <name type="scientific">Amycolatopsis albispora</name>
    <dbReference type="NCBI Taxonomy" id="1804986"/>
    <lineage>
        <taxon>Bacteria</taxon>
        <taxon>Bacillati</taxon>
        <taxon>Actinomycetota</taxon>
        <taxon>Actinomycetes</taxon>
        <taxon>Pseudonocardiales</taxon>
        <taxon>Pseudonocardiaceae</taxon>
        <taxon>Amycolatopsis</taxon>
    </lineage>
</organism>